<organism evidence="1 2">
    <name type="scientific">Nocardiopsis mangrovi</name>
    <dbReference type="NCBI Taxonomy" id="1179818"/>
    <lineage>
        <taxon>Bacteria</taxon>
        <taxon>Bacillati</taxon>
        <taxon>Actinomycetota</taxon>
        <taxon>Actinomycetes</taxon>
        <taxon>Streptosporangiales</taxon>
        <taxon>Nocardiopsidaceae</taxon>
        <taxon>Nocardiopsis</taxon>
    </lineage>
</organism>
<name>A0ABV9E493_9ACTN</name>
<dbReference type="RefSeq" id="WP_378579267.1">
    <property type="nucleotide sequence ID" value="NZ_JBHSFQ010000037.1"/>
</dbReference>
<evidence type="ECO:0000313" key="1">
    <source>
        <dbReference type="EMBL" id="MFC4565374.1"/>
    </source>
</evidence>
<dbReference type="Proteomes" id="UP001595923">
    <property type="component" value="Unassembled WGS sequence"/>
</dbReference>
<sequence length="106" mass="11797">MVDDDPTGEGYFTDETYYLEQDEEVVFEMHANRSGGYCDFRIEVDVLAGGSRRSTEIIDNEGEPFWVSGLATGWDDYDASYIGGVASGGDWRRPGPDDFFPGDFAD</sequence>
<dbReference type="EMBL" id="JBHSFQ010000037">
    <property type="protein sequence ID" value="MFC4565374.1"/>
    <property type="molecule type" value="Genomic_DNA"/>
</dbReference>
<accession>A0ABV9E493</accession>
<proteinExistence type="predicted"/>
<reference evidence="2" key="1">
    <citation type="journal article" date="2019" name="Int. J. Syst. Evol. Microbiol.">
        <title>The Global Catalogue of Microorganisms (GCM) 10K type strain sequencing project: providing services to taxonomists for standard genome sequencing and annotation.</title>
        <authorList>
            <consortium name="The Broad Institute Genomics Platform"/>
            <consortium name="The Broad Institute Genome Sequencing Center for Infectious Disease"/>
            <person name="Wu L."/>
            <person name="Ma J."/>
        </authorList>
    </citation>
    <scope>NUCLEOTIDE SEQUENCE [LARGE SCALE GENOMIC DNA]</scope>
    <source>
        <strain evidence="2">XZYJ18</strain>
    </source>
</reference>
<gene>
    <name evidence="1" type="ORF">ACFO4E_26255</name>
</gene>
<protein>
    <submittedName>
        <fullName evidence="1">Uncharacterized protein</fullName>
    </submittedName>
</protein>
<keyword evidence="2" id="KW-1185">Reference proteome</keyword>
<comment type="caution">
    <text evidence="1">The sequence shown here is derived from an EMBL/GenBank/DDBJ whole genome shotgun (WGS) entry which is preliminary data.</text>
</comment>
<evidence type="ECO:0000313" key="2">
    <source>
        <dbReference type="Proteomes" id="UP001595923"/>
    </source>
</evidence>